<evidence type="ECO:0000313" key="2">
    <source>
        <dbReference type="EMBL" id="GGM11394.1"/>
    </source>
</evidence>
<evidence type="ECO:0000256" key="1">
    <source>
        <dbReference type="SAM" id="MobiDB-lite"/>
    </source>
</evidence>
<reference evidence="3" key="1">
    <citation type="journal article" date="2019" name="Int. J. Syst. Evol. Microbiol.">
        <title>The Global Catalogue of Microorganisms (GCM) 10K type strain sequencing project: providing services to taxonomists for standard genome sequencing and annotation.</title>
        <authorList>
            <consortium name="The Broad Institute Genomics Platform"/>
            <consortium name="The Broad Institute Genome Sequencing Center for Infectious Disease"/>
            <person name="Wu L."/>
            <person name="Ma J."/>
        </authorList>
    </citation>
    <scope>NUCLEOTIDE SEQUENCE [LARGE SCALE GENOMIC DNA]</scope>
    <source>
        <strain evidence="3">JCM 13501</strain>
    </source>
</reference>
<protein>
    <submittedName>
        <fullName evidence="2">Uncharacterized protein</fullName>
    </submittedName>
</protein>
<proteinExistence type="predicted"/>
<feature type="compositionally biased region" description="Basic and acidic residues" evidence="1">
    <location>
        <begin position="82"/>
        <end position="101"/>
    </location>
</feature>
<keyword evidence="3" id="KW-1185">Reference proteome</keyword>
<dbReference type="Proteomes" id="UP000616499">
    <property type="component" value="Unassembled WGS sequence"/>
</dbReference>
<organism evidence="2 3">
    <name type="scientific">Pseudomonas asuensis</name>
    <dbReference type="NCBI Taxonomy" id="1825787"/>
    <lineage>
        <taxon>Bacteria</taxon>
        <taxon>Pseudomonadati</taxon>
        <taxon>Pseudomonadota</taxon>
        <taxon>Gammaproteobacteria</taxon>
        <taxon>Pseudomonadales</taxon>
        <taxon>Pseudomonadaceae</taxon>
        <taxon>Pseudomonas</taxon>
    </lineage>
</organism>
<sequence length="108" mass="12001">MINASGPAHGNNGLDILEKRLQLGVVWRDVDHHIKSFALRMCLINAQREVLMVEFIISDPKAIPRLPRVDGTRSISEGVTHGFERTGRGEEFGLEEMRDAHGVATSKP</sequence>
<name>A0ABQ2GUF0_9PSED</name>
<gene>
    <name evidence="2" type="ORF">GCM10009425_22950</name>
</gene>
<dbReference type="EMBL" id="BMNW01000004">
    <property type="protein sequence ID" value="GGM11394.1"/>
    <property type="molecule type" value="Genomic_DNA"/>
</dbReference>
<comment type="caution">
    <text evidence="2">The sequence shown here is derived from an EMBL/GenBank/DDBJ whole genome shotgun (WGS) entry which is preliminary data.</text>
</comment>
<accession>A0ABQ2GUF0</accession>
<feature type="region of interest" description="Disordered" evidence="1">
    <location>
        <begin position="77"/>
        <end position="108"/>
    </location>
</feature>
<evidence type="ECO:0000313" key="3">
    <source>
        <dbReference type="Proteomes" id="UP000616499"/>
    </source>
</evidence>